<reference evidence="1 2" key="4">
    <citation type="journal article" date="2011" name="BMC Genomics">
        <title>RNA-Seq improves annotation of protein-coding genes in the cucumber genome.</title>
        <authorList>
            <person name="Li Z."/>
            <person name="Zhang Z."/>
            <person name="Yan P."/>
            <person name="Huang S."/>
            <person name="Fei Z."/>
            <person name="Lin K."/>
        </authorList>
    </citation>
    <scope>NUCLEOTIDE SEQUENCE [LARGE SCALE GENOMIC DNA]</scope>
    <source>
        <strain evidence="2">cv. 9930</strain>
    </source>
</reference>
<dbReference type="AlphaFoldDB" id="A0A0A0LJL3"/>
<evidence type="ECO:0000313" key="2">
    <source>
        <dbReference type="Proteomes" id="UP000029981"/>
    </source>
</evidence>
<gene>
    <name evidence="1" type="ORF">Csa_2G075380</name>
</gene>
<organism evidence="1 2">
    <name type="scientific">Cucumis sativus</name>
    <name type="common">Cucumber</name>
    <dbReference type="NCBI Taxonomy" id="3659"/>
    <lineage>
        <taxon>Eukaryota</taxon>
        <taxon>Viridiplantae</taxon>
        <taxon>Streptophyta</taxon>
        <taxon>Embryophyta</taxon>
        <taxon>Tracheophyta</taxon>
        <taxon>Spermatophyta</taxon>
        <taxon>Magnoliopsida</taxon>
        <taxon>eudicotyledons</taxon>
        <taxon>Gunneridae</taxon>
        <taxon>Pentapetalae</taxon>
        <taxon>rosids</taxon>
        <taxon>fabids</taxon>
        <taxon>Cucurbitales</taxon>
        <taxon>Cucurbitaceae</taxon>
        <taxon>Benincaseae</taxon>
        <taxon>Cucumis</taxon>
    </lineage>
</organism>
<evidence type="ECO:0000313" key="1">
    <source>
        <dbReference type="EMBL" id="KGN61279.1"/>
    </source>
</evidence>
<dbReference type="Proteomes" id="UP000029981">
    <property type="component" value="Chromosome 2"/>
</dbReference>
<name>A0A0A0LJL3_CUCSA</name>
<dbReference type="EMBL" id="CM002923">
    <property type="protein sequence ID" value="KGN61279.1"/>
    <property type="molecule type" value="Genomic_DNA"/>
</dbReference>
<protein>
    <submittedName>
        <fullName evidence="1">Uncharacterized protein</fullName>
    </submittedName>
</protein>
<keyword evidence="2" id="KW-1185">Reference proteome</keyword>
<dbReference type="Gramene" id="KGN61279">
    <property type="protein sequence ID" value="KGN61279"/>
    <property type="gene ID" value="Csa_2G075380"/>
</dbReference>
<reference evidence="1 2" key="1">
    <citation type="journal article" date="2009" name="Nat. Genet.">
        <title>The genome of the cucumber, Cucumis sativus L.</title>
        <authorList>
            <person name="Huang S."/>
            <person name="Li R."/>
            <person name="Zhang Z."/>
            <person name="Li L."/>
            <person name="Gu X."/>
            <person name="Fan W."/>
            <person name="Lucas W.J."/>
            <person name="Wang X."/>
            <person name="Xie B."/>
            <person name="Ni P."/>
            <person name="Ren Y."/>
            <person name="Zhu H."/>
            <person name="Li J."/>
            <person name="Lin K."/>
            <person name="Jin W."/>
            <person name="Fei Z."/>
            <person name="Li G."/>
            <person name="Staub J."/>
            <person name="Kilian A."/>
            <person name="van der Vossen E.A."/>
            <person name="Wu Y."/>
            <person name="Guo J."/>
            <person name="He J."/>
            <person name="Jia Z."/>
            <person name="Ren Y."/>
            <person name="Tian G."/>
            <person name="Lu Y."/>
            <person name="Ruan J."/>
            <person name="Qian W."/>
            <person name="Wang M."/>
            <person name="Huang Q."/>
            <person name="Li B."/>
            <person name="Xuan Z."/>
            <person name="Cao J."/>
            <person name="Asan"/>
            <person name="Wu Z."/>
            <person name="Zhang J."/>
            <person name="Cai Q."/>
            <person name="Bai Y."/>
            <person name="Zhao B."/>
            <person name="Han Y."/>
            <person name="Li Y."/>
            <person name="Li X."/>
            <person name="Wang S."/>
            <person name="Shi Q."/>
            <person name="Liu S."/>
            <person name="Cho W.K."/>
            <person name="Kim J.Y."/>
            <person name="Xu Y."/>
            <person name="Heller-Uszynska K."/>
            <person name="Miao H."/>
            <person name="Cheng Z."/>
            <person name="Zhang S."/>
            <person name="Wu J."/>
            <person name="Yang Y."/>
            <person name="Kang H."/>
            <person name="Li M."/>
            <person name="Liang H."/>
            <person name="Ren X."/>
            <person name="Shi Z."/>
            <person name="Wen M."/>
            <person name="Jian M."/>
            <person name="Yang H."/>
            <person name="Zhang G."/>
            <person name="Yang Z."/>
            <person name="Chen R."/>
            <person name="Liu S."/>
            <person name="Li J."/>
            <person name="Ma L."/>
            <person name="Liu H."/>
            <person name="Zhou Y."/>
            <person name="Zhao J."/>
            <person name="Fang X."/>
            <person name="Li G."/>
            <person name="Fang L."/>
            <person name="Li Y."/>
            <person name="Liu D."/>
            <person name="Zheng H."/>
            <person name="Zhang Y."/>
            <person name="Qin N."/>
            <person name="Li Z."/>
            <person name="Yang G."/>
            <person name="Yang S."/>
            <person name="Bolund L."/>
            <person name="Kristiansen K."/>
            <person name="Zheng H."/>
            <person name="Li S."/>
            <person name="Zhang X."/>
            <person name="Yang H."/>
            <person name="Wang J."/>
            <person name="Sun R."/>
            <person name="Zhang B."/>
            <person name="Jiang S."/>
            <person name="Wang J."/>
            <person name="Du Y."/>
            <person name="Li S."/>
        </authorList>
    </citation>
    <scope>NUCLEOTIDE SEQUENCE [LARGE SCALE GENOMIC DNA]</scope>
    <source>
        <strain evidence="2">cv. 9930</strain>
    </source>
</reference>
<proteinExistence type="predicted"/>
<reference evidence="1 2" key="2">
    <citation type="journal article" date="2009" name="PLoS ONE">
        <title>An integrated genetic and cytogenetic map of the cucumber genome.</title>
        <authorList>
            <person name="Ren Y."/>
            <person name="Zhang Z."/>
            <person name="Liu J."/>
            <person name="Staub J.E."/>
            <person name="Han Y."/>
            <person name="Cheng Z."/>
            <person name="Li X."/>
            <person name="Lu J."/>
            <person name="Miao H."/>
            <person name="Kang H."/>
            <person name="Xie B."/>
            <person name="Gu X."/>
            <person name="Wang X."/>
            <person name="Du Y."/>
            <person name="Jin W."/>
            <person name="Huang S."/>
        </authorList>
    </citation>
    <scope>NUCLEOTIDE SEQUENCE [LARGE SCALE GENOMIC DNA]</scope>
    <source>
        <strain evidence="2">cv. 9930</strain>
    </source>
</reference>
<sequence length="79" mass="8516">MHLGVTNQVGWIIRGVAGSPYVGIKSLNLSLLPVIVEFNYSETIQALLNLVKLTKLDSGSCLEFFLSFASSSDISKNAV</sequence>
<reference evidence="1 2" key="3">
    <citation type="journal article" date="2010" name="BMC Genomics">
        <title>Transcriptome sequencing and comparative analysis of cucumber flowers with different sex types.</title>
        <authorList>
            <person name="Guo S."/>
            <person name="Zheng Y."/>
            <person name="Joung J.G."/>
            <person name="Liu S."/>
            <person name="Zhang Z."/>
            <person name="Crasta O.R."/>
            <person name="Sobral B.W."/>
            <person name="Xu Y."/>
            <person name="Huang S."/>
            <person name="Fei Z."/>
        </authorList>
    </citation>
    <scope>NUCLEOTIDE SEQUENCE [LARGE SCALE GENOMIC DNA]</scope>
    <source>
        <strain evidence="2">cv. 9930</strain>
    </source>
</reference>
<accession>A0A0A0LJL3</accession>